<evidence type="ECO:0000256" key="2">
    <source>
        <dbReference type="ARBA" id="ARBA00005810"/>
    </source>
</evidence>
<dbReference type="SUPFAM" id="SSF55083">
    <property type="entry name" value="6-hydroxymethyl-7,8-dihydropterin pyrophosphokinase, HPPK"/>
    <property type="match status" value="1"/>
</dbReference>
<organism evidence="14 15">
    <name type="scientific">Niabella pedocola</name>
    <dbReference type="NCBI Taxonomy" id="1752077"/>
    <lineage>
        <taxon>Bacteria</taxon>
        <taxon>Pseudomonadati</taxon>
        <taxon>Bacteroidota</taxon>
        <taxon>Chitinophagia</taxon>
        <taxon>Chitinophagales</taxon>
        <taxon>Chitinophagaceae</taxon>
        <taxon>Niabella</taxon>
    </lineage>
</organism>
<comment type="function">
    <text evidence="10">Catalyzes the transfer of pyrophosphate from adenosine triphosphate (ATP) to 6-hydroxymethyl-7,8-dihydropterin, an enzymatic step in folate biosynthesis pathway.</text>
</comment>
<sequence>MNQVYLLIGGNLGDRTAHLAQARALIGRSIGPIRKASALYETAAWGLVHQPDFYNQALEVSTALQPEPLMQMILTIEADMGRIRNERYGPRVIDIDILLYNDLICTSPRVTLPHPRMQERRFVLAPLNEIAPELQHPVLHQTIRQLLDTVSDDSAVKKI</sequence>
<dbReference type="RefSeq" id="WP_231008253.1">
    <property type="nucleotide sequence ID" value="NZ_JAJNEC010000007.1"/>
</dbReference>
<evidence type="ECO:0000259" key="13">
    <source>
        <dbReference type="PROSITE" id="PS00794"/>
    </source>
</evidence>
<dbReference type="Proteomes" id="UP001199816">
    <property type="component" value="Unassembled WGS sequence"/>
</dbReference>
<keyword evidence="6" id="KW-0547">Nucleotide-binding</keyword>
<dbReference type="PANTHER" id="PTHR43071:SF1">
    <property type="entry name" value="2-AMINO-4-HYDROXY-6-HYDROXYMETHYLDIHYDROPTERIDINE PYROPHOSPHOKINASE"/>
    <property type="match status" value="1"/>
</dbReference>
<gene>
    <name evidence="14" type="primary">folK</name>
    <name evidence="14" type="ORF">LQ567_23150</name>
</gene>
<comment type="pathway">
    <text evidence="1">Cofactor biosynthesis; tetrahydrofolate biosynthesis; 2-amino-4-hydroxy-6-hydroxymethyl-7,8-dihydropteridine diphosphate from 7,8-dihydroneopterin triphosphate: step 4/4.</text>
</comment>
<evidence type="ECO:0000256" key="10">
    <source>
        <dbReference type="ARBA" id="ARBA00029409"/>
    </source>
</evidence>
<proteinExistence type="inferred from homology"/>
<evidence type="ECO:0000256" key="12">
    <source>
        <dbReference type="ARBA" id="ARBA00033413"/>
    </source>
</evidence>
<comment type="caution">
    <text evidence="14">The sequence shown here is derived from an EMBL/GenBank/DDBJ whole genome shotgun (WGS) entry which is preliminary data.</text>
</comment>
<evidence type="ECO:0000256" key="5">
    <source>
        <dbReference type="ARBA" id="ARBA00022679"/>
    </source>
</evidence>
<dbReference type="GO" id="GO:0003848">
    <property type="term" value="F:2-amino-4-hydroxy-6-hydroxymethyldihydropteridine diphosphokinase activity"/>
    <property type="evidence" value="ECO:0007669"/>
    <property type="project" value="UniProtKB-EC"/>
</dbReference>
<keyword evidence="9" id="KW-0289">Folate biosynthesis</keyword>
<dbReference type="PANTHER" id="PTHR43071">
    <property type="entry name" value="2-AMINO-4-HYDROXY-6-HYDROXYMETHYLDIHYDROPTERIDINE PYROPHOSPHOKINASE"/>
    <property type="match status" value="1"/>
</dbReference>
<reference evidence="14 15" key="1">
    <citation type="submission" date="2021-11" db="EMBL/GenBank/DDBJ databases">
        <title>Genomic of Niabella pedocola.</title>
        <authorList>
            <person name="Wu T."/>
        </authorList>
    </citation>
    <scope>NUCLEOTIDE SEQUENCE [LARGE SCALE GENOMIC DNA]</scope>
    <source>
        <strain evidence="14 15">JCM 31011</strain>
    </source>
</reference>
<name>A0ABS8PXA4_9BACT</name>
<evidence type="ECO:0000256" key="4">
    <source>
        <dbReference type="ARBA" id="ARBA00016218"/>
    </source>
</evidence>
<evidence type="ECO:0000256" key="11">
    <source>
        <dbReference type="ARBA" id="ARBA00029766"/>
    </source>
</evidence>
<evidence type="ECO:0000256" key="7">
    <source>
        <dbReference type="ARBA" id="ARBA00022777"/>
    </source>
</evidence>
<protein>
    <recommendedName>
        <fullName evidence="4">2-amino-4-hydroxy-6-hydroxymethyldihydropteridine pyrophosphokinase</fullName>
        <ecNumber evidence="3">2.7.6.3</ecNumber>
    </recommendedName>
    <alternativeName>
        <fullName evidence="11">6-hydroxymethyl-7,8-dihydropterin pyrophosphokinase</fullName>
    </alternativeName>
    <alternativeName>
        <fullName evidence="12">7,8-dihydro-6-hydroxymethylpterin-pyrophosphokinase</fullName>
    </alternativeName>
</protein>
<evidence type="ECO:0000313" key="15">
    <source>
        <dbReference type="Proteomes" id="UP001199816"/>
    </source>
</evidence>
<evidence type="ECO:0000256" key="1">
    <source>
        <dbReference type="ARBA" id="ARBA00005051"/>
    </source>
</evidence>
<dbReference type="Pfam" id="PF01288">
    <property type="entry name" value="HPPK"/>
    <property type="match status" value="1"/>
</dbReference>
<evidence type="ECO:0000256" key="3">
    <source>
        <dbReference type="ARBA" id="ARBA00013253"/>
    </source>
</evidence>
<dbReference type="CDD" id="cd00483">
    <property type="entry name" value="HPPK"/>
    <property type="match status" value="1"/>
</dbReference>
<keyword evidence="15" id="KW-1185">Reference proteome</keyword>
<evidence type="ECO:0000256" key="6">
    <source>
        <dbReference type="ARBA" id="ARBA00022741"/>
    </source>
</evidence>
<evidence type="ECO:0000256" key="9">
    <source>
        <dbReference type="ARBA" id="ARBA00022909"/>
    </source>
</evidence>
<comment type="similarity">
    <text evidence="2">Belongs to the HPPK family.</text>
</comment>
<dbReference type="NCBIfam" id="TIGR01498">
    <property type="entry name" value="folK"/>
    <property type="match status" value="1"/>
</dbReference>
<feature type="domain" description="7,8-dihydro-6-hydroxymethylpterin-pyrophosphokinase" evidence="13">
    <location>
        <begin position="87"/>
        <end position="98"/>
    </location>
</feature>
<dbReference type="EMBL" id="JAJNEC010000007">
    <property type="protein sequence ID" value="MCD2425700.1"/>
    <property type="molecule type" value="Genomic_DNA"/>
</dbReference>
<evidence type="ECO:0000256" key="8">
    <source>
        <dbReference type="ARBA" id="ARBA00022840"/>
    </source>
</evidence>
<keyword evidence="7" id="KW-0418">Kinase</keyword>
<keyword evidence="5 14" id="KW-0808">Transferase</keyword>
<evidence type="ECO:0000313" key="14">
    <source>
        <dbReference type="EMBL" id="MCD2425700.1"/>
    </source>
</evidence>
<dbReference type="InterPro" id="IPR035907">
    <property type="entry name" value="Hppk_sf"/>
</dbReference>
<dbReference type="InterPro" id="IPR000550">
    <property type="entry name" value="Hppk"/>
</dbReference>
<dbReference type="EC" id="2.7.6.3" evidence="3"/>
<accession>A0ABS8PXA4</accession>
<keyword evidence="8" id="KW-0067">ATP-binding</keyword>
<dbReference type="Gene3D" id="3.30.70.560">
    <property type="entry name" value="7,8-Dihydro-6-hydroxymethylpterin-pyrophosphokinase HPPK"/>
    <property type="match status" value="1"/>
</dbReference>
<dbReference type="PROSITE" id="PS00794">
    <property type="entry name" value="HPPK"/>
    <property type="match status" value="1"/>
</dbReference>